<proteinExistence type="predicted"/>
<reference evidence="2 3" key="1">
    <citation type="submission" date="2019-11" db="EMBL/GenBank/DDBJ databases">
        <title>Comparative genomics of hydrocarbon-degrading Desulfosarcina strains.</title>
        <authorList>
            <person name="Watanabe M."/>
            <person name="Kojima H."/>
            <person name="Fukui M."/>
        </authorList>
    </citation>
    <scope>NUCLEOTIDE SEQUENCE [LARGE SCALE GENOMIC DNA]</scope>
    <source>
        <strain evidence="2 3">PP31</strain>
    </source>
</reference>
<dbReference type="Pfam" id="PF18352">
    <property type="entry name" value="Gp138_N"/>
    <property type="match status" value="1"/>
</dbReference>
<dbReference type="Gene3D" id="2.40.50.230">
    <property type="entry name" value="Gp5 N-terminal domain"/>
    <property type="match status" value="1"/>
</dbReference>
<dbReference type="AlphaFoldDB" id="A0A5K7YX90"/>
<organism evidence="2 3">
    <name type="scientific">Desulfosarcina widdelii</name>
    <dbReference type="NCBI Taxonomy" id="947919"/>
    <lineage>
        <taxon>Bacteria</taxon>
        <taxon>Pseudomonadati</taxon>
        <taxon>Thermodesulfobacteriota</taxon>
        <taxon>Desulfobacteria</taxon>
        <taxon>Desulfobacterales</taxon>
        <taxon>Desulfosarcinaceae</taxon>
        <taxon>Desulfosarcina</taxon>
    </lineage>
</organism>
<sequence length="222" mass="24059">MSGKAGKTMAKVIMDAIRRQMLDLRVCLPARIEKYDHSAQKANVKPLFKKQYIQKLSEGDSGRAELPVITDVPVQWPSAAGGSAYLHLPVASGDLGMLVFADRSLDAWLAGSGQIVAPSDARIHHIKDPIFIPGLRPFGNPLSDTSAANTVLQNNQMRIEMEPSGKISISGASEEFLTIVDSLIGHLIDARVITAAGAMPFYHTTITALQDDRSRLATIKRT</sequence>
<dbReference type="RefSeq" id="WP_155303430.1">
    <property type="nucleotide sequence ID" value="NZ_AP021875.1"/>
</dbReference>
<name>A0A5K7YX90_9BACT</name>
<gene>
    <name evidence="2" type="ORF">DSCW_18090</name>
</gene>
<evidence type="ECO:0000259" key="1">
    <source>
        <dbReference type="Pfam" id="PF18352"/>
    </source>
</evidence>
<protein>
    <recommendedName>
        <fullName evidence="1">Phage protein Gp138 N-terminal domain-containing protein</fullName>
    </recommendedName>
</protein>
<evidence type="ECO:0000313" key="2">
    <source>
        <dbReference type="EMBL" id="BBO74392.1"/>
    </source>
</evidence>
<keyword evidence="3" id="KW-1185">Reference proteome</keyword>
<dbReference type="KEGG" id="dwd:DSCW_18090"/>
<accession>A0A5K7YX90</accession>
<dbReference type="Proteomes" id="UP000427769">
    <property type="component" value="Chromosome"/>
</dbReference>
<dbReference type="EMBL" id="AP021875">
    <property type="protein sequence ID" value="BBO74392.1"/>
    <property type="molecule type" value="Genomic_DNA"/>
</dbReference>
<evidence type="ECO:0000313" key="3">
    <source>
        <dbReference type="Proteomes" id="UP000427769"/>
    </source>
</evidence>
<dbReference type="InterPro" id="IPR037026">
    <property type="entry name" value="Vgr_OB-fold_dom_sf"/>
</dbReference>
<dbReference type="OrthoDB" id="1903830at2"/>
<dbReference type="InterPro" id="IPR041599">
    <property type="entry name" value="Gp138_N"/>
</dbReference>
<feature type="domain" description="Phage protein Gp138 N-terminal" evidence="1">
    <location>
        <begin position="28"/>
        <end position="134"/>
    </location>
</feature>